<accession>A0ABZ3EVR7</accession>
<organism evidence="2 3">
    <name type="scientific">Kineothrix sedimenti</name>
    <dbReference type="NCBI Taxonomy" id="3123317"/>
    <lineage>
        <taxon>Bacteria</taxon>
        <taxon>Bacillati</taxon>
        <taxon>Bacillota</taxon>
        <taxon>Clostridia</taxon>
        <taxon>Lachnospirales</taxon>
        <taxon>Lachnospiraceae</taxon>
        <taxon>Kineothrix</taxon>
    </lineage>
</organism>
<dbReference type="GO" id="GO:0016787">
    <property type="term" value="F:hydrolase activity"/>
    <property type="evidence" value="ECO:0007669"/>
    <property type="project" value="UniProtKB-KW"/>
</dbReference>
<dbReference type="PANTHER" id="PTHR46438">
    <property type="entry name" value="ALPHA/BETA-HYDROLASES SUPERFAMILY PROTEIN"/>
    <property type="match status" value="1"/>
</dbReference>
<reference evidence="2 3" key="1">
    <citation type="submission" date="2024-02" db="EMBL/GenBank/DDBJ databases">
        <title>Bacterial strain from lacustrine sediment.</title>
        <authorList>
            <person name="Petit C."/>
            <person name="Fadhlaoui K."/>
        </authorList>
    </citation>
    <scope>NUCLEOTIDE SEQUENCE [LARGE SCALE GENOMIC DNA]</scope>
    <source>
        <strain evidence="2 3">IPX-CK</strain>
    </source>
</reference>
<dbReference type="EMBL" id="CP146256">
    <property type="protein sequence ID" value="XAH73930.1"/>
    <property type="molecule type" value="Genomic_DNA"/>
</dbReference>
<proteinExistence type="predicted"/>
<protein>
    <submittedName>
        <fullName evidence="2">Alpha/beta hydrolase</fullName>
    </submittedName>
</protein>
<name>A0ABZ3EVR7_9FIRM</name>
<dbReference type="InterPro" id="IPR029058">
    <property type="entry name" value="AB_hydrolase_fold"/>
</dbReference>
<dbReference type="Proteomes" id="UP001451571">
    <property type="component" value="Chromosome"/>
</dbReference>
<evidence type="ECO:0000313" key="2">
    <source>
        <dbReference type="EMBL" id="XAH73930.1"/>
    </source>
</evidence>
<dbReference type="SUPFAM" id="SSF53474">
    <property type="entry name" value="alpha/beta-Hydrolases"/>
    <property type="match status" value="1"/>
</dbReference>
<dbReference type="Pfam" id="PF00561">
    <property type="entry name" value="Abhydrolase_1"/>
    <property type="match status" value="1"/>
</dbReference>
<dbReference type="RefSeq" id="WP_342757531.1">
    <property type="nucleotide sequence ID" value="NZ_CP146256.1"/>
</dbReference>
<evidence type="ECO:0000313" key="3">
    <source>
        <dbReference type="Proteomes" id="UP001451571"/>
    </source>
</evidence>
<dbReference type="InterPro" id="IPR000073">
    <property type="entry name" value="AB_hydrolase_1"/>
</dbReference>
<sequence>MTNLIEKKHIRVNGVGITCYCAGDGNDTIVLLHGAGVDSAMLSWAGVIPLLSDQYQVIAPDLPGYGTSDRINGEYTLSFYTDIVKGIIEELGGRPVILTGLSLGGGICLNMALTYPELIKILVPVDAWGLFDKLSWHRLTHWFIRSKLNDNLYSWTNKYPSIIRWSLKYSLFGDKSKISDDLVAEIQKVMQEPGAGKPFMSFQRSEITSTGLTTDLFGRLEEINSPTLLIHGTLDKAVPVKGTILAGKRIPDCEIYLMRGCKHWPQKERPEEFSDALQLYLDRKLQQDSK</sequence>
<dbReference type="PRINTS" id="PR00111">
    <property type="entry name" value="ABHYDROLASE"/>
</dbReference>
<evidence type="ECO:0000259" key="1">
    <source>
        <dbReference type="Pfam" id="PF00561"/>
    </source>
</evidence>
<dbReference type="PANTHER" id="PTHR46438:SF11">
    <property type="entry name" value="LIPASE-RELATED"/>
    <property type="match status" value="1"/>
</dbReference>
<gene>
    <name evidence="2" type="ORF">V6984_20900</name>
</gene>
<keyword evidence="3" id="KW-1185">Reference proteome</keyword>
<keyword evidence="2" id="KW-0378">Hydrolase</keyword>
<dbReference type="Gene3D" id="3.40.50.1820">
    <property type="entry name" value="alpha/beta hydrolase"/>
    <property type="match status" value="1"/>
</dbReference>
<feature type="domain" description="AB hydrolase-1" evidence="1">
    <location>
        <begin position="28"/>
        <end position="270"/>
    </location>
</feature>